<dbReference type="EMBL" id="JAUFRC010000001">
    <property type="protein sequence ID" value="MDN3712700.1"/>
    <property type="molecule type" value="Genomic_DNA"/>
</dbReference>
<evidence type="ECO:0000313" key="3">
    <source>
        <dbReference type="Proteomes" id="UP001243846"/>
    </source>
</evidence>
<comment type="caution">
    <text evidence="2">The sequence shown here is derived from an EMBL/GenBank/DDBJ whole genome shotgun (WGS) entry which is preliminary data.</text>
</comment>
<dbReference type="SUPFAM" id="SSF54593">
    <property type="entry name" value="Glyoxalase/Bleomycin resistance protein/Dihydroxybiphenyl dioxygenase"/>
    <property type="match status" value="1"/>
</dbReference>
<dbReference type="RefSeq" id="WP_377683187.1">
    <property type="nucleotide sequence ID" value="NZ_JBHMDZ010000001.1"/>
</dbReference>
<organism evidence="2 3">
    <name type="scientific">Paracoccus cavernae</name>
    <dbReference type="NCBI Taxonomy" id="1571207"/>
    <lineage>
        <taxon>Bacteria</taxon>
        <taxon>Pseudomonadati</taxon>
        <taxon>Pseudomonadota</taxon>
        <taxon>Alphaproteobacteria</taxon>
        <taxon>Rhodobacterales</taxon>
        <taxon>Paracoccaceae</taxon>
        <taxon>Paracoccus</taxon>
    </lineage>
</organism>
<dbReference type="Pfam" id="PF13468">
    <property type="entry name" value="Glyoxalase_3"/>
    <property type="match status" value="1"/>
</dbReference>
<dbReference type="InterPro" id="IPR037523">
    <property type="entry name" value="VOC_core"/>
</dbReference>
<evidence type="ECO:0000259" key="1">
    <source>
        <dbReference type="PROSITE" id="PS51819"/>
    </source>
</evidence>
<dbReference type="PROSITE" id="PS51819">
    <property type="entry name" value="VOC"/>
    <property type="match status" value="1"/>
</dbReference>
<proteinExistence type="predicted"/>
<evidence type="ECO:0000313" key="2">
    <source>
        <dbReference type="EMBL" id="MDN3712700.1"/>
    </source>
</evidence>
<reference evidence="3" key="1">
    <citation type="journal article" date="2019" name="Int. J. Syst. Evol. Microbiol.">
        <title>The Global Catalogue of Microorganisms (GCM) 10K type strain sequencing project: providing services to taxonomists for standard genome sequencing and annotation.</title>
        <authorList>
            <consortium name="The Broad Institute Genomics Platform"/>
            <consortium name="The Broad Institute Genome Sequencing Center for Infectious Disease"/>
            <person name="Wu L."/>
            <person name="Ma J."/>
        </authorList>
    </citation>
    <scope>NUCLEOTIDE SEQUENCE [LARGE SCALE GENOMIC DNA]</scope>
    <source>
        <strain evidence="3">CECT 8482</strain>
    </source>
</reference>
<dbReference type="PANTHER" id="PTHR40265">
    <property type="entry name" value="BLL2707 PROTEIN"/>
    <property type="match status" value="1"/>
</dbReference>
<keyword evidence="3" id="KW-1185">Reference proteome</keyword>
<gene>
    <name evidence="2" type="ORF">QWZ10_14810</name>
</gene>
<dbReference type="Proteomes" id="UP001243846">
    <property type="component" value="Unassembled WGS sequence"/>
</dbReference>
<sequence>MTHPVSGVDHVFLLVEDLDQSAAHYRKLGFTLSPRGLHSAEKGTANYTIIFEDDYVELLGIVTPTSGNQHQRDMLSDDGEGLRAIAFRIKDAHVAREALAGLGIRTEPVGEFSRPLPLPDGSEGIAAFAVTHFAKGEAPTGFAFMCQHKTRDMVWRPELKSHANGAVEIAAIVAVGEDSATMAEGFARLVAGGTVRAVEGGHEVATGNAADLHSAAIVVLSPEGAAARYSADAVAATPLKGLAALRIRVADPAATRALLIANGIAVHDGPEGAIWVAPAHAGGSIMEFVGP</sequence>
<dbReference type="InterPro" id="IPR025870">
    <property type="entry name" value="Glyoxalase-like_dom"/>
</dbReference>
<feature type="domain" description="VOC" evidence="1">
    <location>
        <begin position="7"/>
        <end position="149"/>
    </location>
</feature>
<dbReference type="Gene3D" id="3.10.180.10">
    <property type="entry name" value="2,3-Dihydroxybiphenyl 1,2-Dioxygenase, domain 1"/>
    <property type="match status" value="1"/>
</dbReference>
<protein>
    <submittedName>
        <fullName evidence="2">VOC family protein</fullName>
    </submittedName>
</protein>
<dbReference type="PANTHER" id="PTHR40265:SF1">
    <property type="entry name" value="GLYOXALASE-LIKE DOMAIN-CONTAINING PROTEIN"/>
    <property type="match status" value="1"/>
</dbReference>
<dbReference type="InterPro" id="IPR029068">
    <property type="entry name" value="Glyas_Bleomycin-R_OHBP_Dase"/>
</dbReference>
<name>A0ABT8D7G4_9RHOB</name>
<accession>A0ABT8D7G4</accession>